<feature type="transmembrane region" description="Helical" evidence="5">
    <location>
        <begin position="120"/>
        <end position="140"/>
    </location>
</feature>
<feature type="transmembrane region" description="Helical" evidence="5">
    <location>
        <begin position="49"/>
        <end position="71"/>
    </location>
</feature>
<dbReference type="EMBL" id="SMFN01000035">
    <property type="protein sequence ID" value="TDE00058.1"/>
    <property type="molecule type" value="Genomic_DNA"/>
</dbReference>
<keyword evidence="4 5" id="KW-0472">Membrane</keyword>
<dbReference type="GO" id="GO:0016020">
    <property type="term" value="C:membrane"/>
    <property type="evidence" value="ECO:0007669"/>
    <property type="project" value="UniProtKB-SubCell"/>
</dbReference>
<evidence type="ECO:0000256" key="4">
    <source>
        <dbReference type="ARBA" id="ARBA00023136"/>
    </source>
</evidence>
<accession>A0A4V2Z088</accession>
<keyword evidence="3 5" id="KW-1133">Transmembrane helix</keyword>
<dbReference type="UniPathway" id="UPA00895"/>
<gene>
    <name evidence="7" type="ORF">E0F91_17065</name>
</gene>
<comment type="caution">
    <text evidence="7">The sequence shown here is derived from an EMBL/GenBank/DDBJ whole genome shotgun (WGS) entry which is preliminary data.</text>
</comment>
<feature type="transmembrane region" description="Helical" evidence="5">
    <location>
        <begin position="77"/>
        <end position="99"/>
    </location>
</feature>
<evidence type="ECO:0000256" key="1">
    <source>
        <dbReference type="ARBA" id="ARBA00004141"/>
    </source>
</evidence>
<dbReference type="GO" id="GO:0030416">
    <property type="term" value="P:methylamine metabolic process"/>
    <property type="evidence" value="ECO:0007669"/>
    <property type="project" value="InterPro"/>
</dbReference>
<dbReference type="InterPro" id="IPR009908">
    <property type="entry name" value="Methylamine_util_MauE"/>
</dbReference>
<name>A0A4V2Z088_9FLAO</name>
<evidence type="ECO:0000259" key="6">
    <source>
        <dbReference type="Pfam" id="PF07291"/>
    </source>
</evidence>
<dbReference type="Proteomes" id="UP000294644">
    <property type="component" value="Unassembled WGS sequence"/>
</dbReference>
<dbReference type="OrthoDB" id="673785at2"/>
<protein>
    <recommendedName>
        <fullName evidence="6">Methylamine utilisation protein MauE domain-containing protein</fullName>
    </recommendedName>
</protein>
<dbReference type="AlphaFoldDB" id="A0A4V2Z088"/>
<evidence type="ECO:0000256" key="2">
    <source>
        <dbReference type="ARBA" id="ARBA00022692"/>
    </source>
</evidence>
<keyword evidence="8" id="KW-1185">Reference proteome</keyword>
<reference evidence="7 8" key="1">
    <citation type="submission" date="2019-03" db="EMBL/GenBank/DDBJ databases">
        <title>Flavobacterium LB-D12 sp. nov., isolated from arctic soil.</title>
        <authorList>
            <person name="Chaudhary D.K."/>
        </authorList>
    </citation>
    <scope>NUCLEOTIDE SEQUENCE [LARGE SCALE GENOMIC DNA]</scope>
    <source>
        <strain evidence="7 8">LB-D12</strain>
    </source>
</reference>
<feature type="transmembrane region" description="Helical" evidence="5">
    <location>
        <begin position="6"/>
        <end position="28"/>
    </location>
</feature>
<organism evidence="7 8">
    <name type="scientific">Flavobacterium sandaracinum</name>
    <dbReference type="NCBI Taxonomy" id="2541733"/>
    <lineage>
        <taxon>Bacteria</taxon>
        <taxon>Pseudomonadati</taxon>
        <taxon>Bacteroidota</taxon>
        <taxon>Flavobacteriia</taxon>
        <taxon>Flavobacteriales</taxon>
        <taxon>Flavobacteriaceae</taxon>
        <taxon>Flavobacterium</taxon>
    </lineage>
</organism>
<keyword evidence="2 5" id="KW-0812">Transmembrane</keyword>
<proteinExistence type="predicted"/>
<evidence type="ECO:0000256" key="3">
    <source>
        <dbReference type="ARBA" id="ARBA00022989"/>
    </source>
</evidence>
<dbReference type="Pfam" id="PF07291">
    <property type="entry name" value="MauE"/>
    <property type="match status" value="1"/>
</dbReference>
<feature type="transmembrane region" description="Helical" evidence="5">
    <location>
        <begin position="146"/>
        <end position="169"/>
    </location>
</feature>
<comment type="subcellular location">
    <subcellularLocation>
        <location evidence="1">Membrane</location>
        <topology evidence="1">Multi-pass membrane protein</topology>
    </subcellularLocation>
</comment>
<evidence type="ECO:0000313" key="8">
    <source>
        <dbReference type="Proteomes" id="UP000294644"/>
    </source>
</evidence>
<evidence type="ECO:0000256" key="5">
    <source>
        <dbReference type="SAM" id="Phobius"/>
    </source>
</evidence>
<feature type="domain" description="Methylamine utilisation protein MauE" evidence="6">
    <location>
        <begin position="9"/>
        <end position="134"/>
    </location>
</feature>
<dbReference type="RefSeq" id="WP_132067580.1">
    <property type="nucleotide sequence ID" value="NZ_SMFN01000035.1"/>
</dbReference>
<evidence type="ECO:0000313" key="7">
    <source>
        <dbReference type="EMBL" id="TDE00058.1"/>
    </source>
</evidence>
<sequence>MKLPATIKSIIIETVCLLYVVLFVYAAVSKFLDFQNFQVQLGQSPLLTIFADVLAFTVPSIEIIIAIFLMIPKYRVYAIYAGCFLMFLFTVYIVMILNFTSFVPCSCGGVLEKLGWREHLVFNIVFVLLGLTNILLLKGVKHTIKISIIGGSIGVAILWSLFLLSEVVMHQENPFIRRMPQGTAAKVASIDLRNTSMYIAGATKEKVYLTDRLAPLQVFVFDTKLKNKKHFTIKLNREDFKFKAFQMKVVYPYFYLFDGTVPVIYKGLVSDWKAKVISESEYGFSDIVFPNASKFIIRSQTPDRFENILAAVSNSDSLEVRINSSILQKQIDGLFDTDGTMQYSYELKKFVYTYYYRNQYIVTDENLNLEYRGNTIDTTTRAKLKLAKIKKSGDKKMAAPPLLVNQFTAITNNLLLVNSMLRGRFENEEVWKNATVIDVYDIVNHTYQLSFYIYDEDGFPMKNCYATPEALYIVAGHYLLKYEFGPRIKSKFKNKNISAGSRNVDRKPVEKSRSKI</sequence>